<dbReference type="AlphaFoldDB" id="A0A382C3K7"/>
<accession>A0A382C3K7</accession>
<dbReference type="Pfam" id="PF13432">
    <property type="entry name" value="TPR_16"/>
    <property type="match status" value="1"/>
</dbReference>
<dbReference type="SUPFAM" id="SSF48452">
    <property type="entry name" value="TPR-like"/>
    <property type="match status" value="1"/>
</dbReference>
<evidence type="ECO:0008006" key="2">
    <source>
        <dbReference type="Google" id="ProtNLM"/>
    </source>
</evidence>
<evidence type="ECO:0000313" key="1">
    <source>
        <dbReference type="EMBL" id="SVB20342.1"/>
    </source>
</evidence>
<sequence>VKFKAFIFAVAAVAAVATLMGSMPSDVFAQGMQVTSAKVYIKQNEWDKAEELLAEALAKDAEHKDANFFMGYVRYTQGRYEEMLDHWSKFEAKKLGRREKDIHKKTIKDLYTEAFNKGIEGFKSEDWPATISNFKVAVRVKQDKKDFVAETNLGFAQISAGELDDGIATLETVIETDPTNTGIWNGLLLGYIRKEDHVNIIRVYEN</sequence>
<reference evidence="1" key="1">
    <citation type="submission" date="2018-05" db="EMBL/GenBank/DDBJ databases">
        <authorList>
            <person name="Lanie J.A."/>
            <person name="Ng W.-L."/>
            <person name="Kazmierczak K.M."/>
            <person name="Andrzejewski T.M."/>
            <person name="Davidsen T.M."/>
            <person name="Wayne K.J."/>
            <person name="Tettelin H."/>
            <person name="Glass J.I."/>
            <person name="Rusch D."/>
            <person name="Podicherti R."/>
            <person name="Tsui H.-C.T."/>
            <person name="Winkler M.E."/>
        </authorList>
    </citation>
    <scope>NUCLEOTIDE SEQUENCE</scope>
</reference>
<dbReference type="InterPro" id="IPR011990">
    <property type="entry name" value="TPR-like_helical_dom_sf"/>
</dbReference>
<name>A0A382C3K7_9ZZZZ</name>
<dbReference type="Gene3D" id="1.25.40.10">
    <property type="entry name" value="Tetratricopeptide repeat domain"/>
    <property type="match status" value="1"/>
</dbReference>
<proteinExistence type="predicted"/>
<feature type="non-terminal residue" evidence="1">
    <location>
        <position position="1"/>
    </location>
</feature>
<dbReference type="EMBL" id="UINC01032529">
    <property type="protein sequence ID" value="SVB20342.1"/>
    <property type="molecule type" value="Genomic_DNA"/>
</dbReference>
<feature type="non-terminal residue" evidence="1">
    <location>
        <position position="206"/>
    </location>
</feature>
<organism evidence="1">
    <name type="scientific">marine metagenome</name>
    <dbReference type="NCBI Taxonomy" id="408172"/>
    <lineage>
        <taxon>unclassified sequences</taxon>
        <taxon>metagenomes</taxon>
        <taxon>ecological metagenomes</taxon>
    </lineage>
</organism>
<protein>
    <recommendedName>
        <fullName evidence="2">Tetratricopeptide repeat-like domain-containing protein</fullName>
    </recommendedName>
</protein>
<gene>
    <name evidence="1" type="ORF">METZ01_LOCUS173196</name>
</gene>